<dbReference type="GO" id="GO:0005829">
    <property type="term" value="C:cytosol"/>
    <property type="evidence" value="ECO:0007669"/>
    <property type="project" value="TreeGrafter"/>
</dbReference>
<evidence type="ECO:0000313" key="5">
    <source>
        <dbReference type="EMBL" id="EKC45892.1"/>
    </source>
</evidence>
<feature type="domain" description="Aminoacyl-transfer RNA synthetases class-II family profile" evidence="4">
    <location>
        <begin position="12"/>
        <end position="88"/>
    </location>
</feature>
<protein>
    <submittedName>
        <fullName evidence="5">Lysine--tRNA ligase</fullName>
    </submittedName>
</protein>
<dbReference type="SUPFAM" id="SSF55681">
    <property type="entry name" value="Class II aaRS and biotin synthetases"/>
    <property type="match status" value="1"/>
</dbReference>
<dbReference type="PANTHER" id="PTHR42918:SF15">
    <property type="entry name" value="LYSINE--TRNA LIGASE, CHLOROPLASTIC_MITOCHONDRIAL"/>
    <property type="match status" value="1"/>
</dbReference>
<dbReference type="InterPro" id="IPR018149">
    <property type="entry name" value="Lys-tRNA-synth_II_C"/>
</dbReference>
<dbReference type="GO" id="GO:0000049">
    <property type="term" value="F:tRNA binding"/>
    <property type="evidence" value="ECO:0007669"/>
    <property type="project" value="TreeGrafter"/>
</dbReference>
<evidence type="ECO:0000256" key="3">
    <source>
        <dbReference type="ARBA" id="ARBA00022840"/>
    </source>
</evidence>
<keyword evidence="3" id="KW-0067">ATP-binding</keyword>
<keyword evidence="1 5" id="KW-0436">Ligase</keyword>
<proteinExistence type="predicted"/>
<evidence type="ECO:0000256" key="2">
    <source>
        <dbReference type="ARBA" id="ARBA00022741"/>
    </source>
</evidence>
<dbReference type="PROSITE" id="PS50862">
    <property type="entry name" value="AA_TRNA_LIGASE_II"/>
    <property type="match status" value="1"/>
</dbReference>
<dbReference type="EMBL" id="AJWY01013772">
    <property type="protein sequence ID" value="EKC45892.1"/>
    <property type="molecule type" value="Genomic_DNA"/>
</dbReference>
<sequence>MNQDVKDTFVKRSRIISSIRNYLDSEGFMEVETPMLVANAGGAAARPFVTHYNALDEDVKLRISLELYLKRLIVGGLERVYEIGRGFP</sequence>
<keyword evidence="2" id="KW-0547">Nucleotide-binding</keyword>
<dbReference type="InterPro" id="IPR045864">
    <property type="entry name" value="aa-tRNA-synth_II/BPL/LPL"/>
</dbReference>
<dbReference type="PRINTS" id="PR00982">
    <property type="entry name" value="TRNASYNTHLYS"/>
</dbReference>
<comment type="caution">
    <text evidence="5">The sequence shown here is derived from an EMBL/GenBank/DDBJ whole genome shotgun (WGS) entry which is preliminary data.</text>
</comment>
<dbReference type="Gene3D" id="3.30.930.10">
    <property type="entry name" value="Bira Bifunctional Protein, Domain 2"/>
    <property type="match status" value="1"/>
</dbReference>
<dbReference type="GO" id="GO:0006430">
    <property type="term" value="P:lysyl-tRNA aminoacylation"/>
    <property type="evidence" value="ECO:0007669"/>
    <property type="project" value="InterPro"/>
</dbReference>
<reference evidence="5" key="1">
    <citation type="journal article" date="2013" name="Environ. Microbiol.">
        <title>Microbiota from the distal guts of lean and obese adolescents exhibit partial functional redundancy besides clear differences in community structure.</title>
        <authorList>
            <person name="Ferrer M."/>
            <person name="Ruiz A."/>
            <person name="Lanza F."/>
            <person name="Haange S.B."/>
            <person name="Oberbach A."/>
            <person name="Till H."/>
            <person name="Bargiela R."/>
            <person name="Campoy C."/>
            <person name="Segura M.T."/>
            <person name="Richter M."/>
            <person name="von Bergen M."/>
            <person name="Seifert J."/>
            <person name="Suarez A."/>
        </authorList>
    </citation>
    <scope>NUCLEOTIDE SEQUENCE</scope>
</reference>
<dbReference type="InterPro" id="IPR004364">
    <property type="entry name" value="Aa-tRNA-synt_II"/>
</dbReference>
<dbReference type="GO" id="GO:0004824">
    <property type="term" value="F:lysine-tRNA ligase activity"/>
    <property type="evidence" value="ECO:0007669"/>
    <property type="project" value="InterPro"/>
</dbReference>
<dbReference type="PANTHER" id="PTHR42918">
    <property type="entry name" value="LYSYL-TRNA SYNTHETASE"/>
    <property type="match status" value="1"/>
</dbReference>
<dbReference type="AlphaFoldDB" id="K1RAK4"/>
<gene>
    <name evidence="5" type="ORF">LEA_20046</name>
</gene>
<name>K1RAK4_9ZZZZ</name>
<dbReference type="InterPro" id="IPR006195">
    <property type="entry name" value="aa-tRNA-synth_II"/>
</dbReference>
<evidence type="ECO:0000259" key="4">
    <source>
        <dbReference type="PROSITE" id="PS50862"/>
    </source>
</evidence>
<dbReference type="GO" id="GO:0005524">
    <property type="term" value="F:ATP binding"/>
    <property type="evidence" value="ECO:0007669"/>
    <property type="project" value="UniProtKB-KW"/>
</dbReference>
<dbReference type="Pfam" id="PF00152">
    <property type="entry name" value="tRNA-synt_2"/>
    <property type="match status" value="1"/>
</dbReference>
<evidence type="ECO:0000256" key="1">
    <source>
        <dbReference type="ARBA" id="ARBA00022598"/>
    </source>
</evidence>
<accession>K1RAK4</accession>
<organism evidence="5">
    <name type="scientific">human gut metagenome</name>
    <dbReference type="NCBI Taxonomy" id="408170"/>
    <lineage>
        <taxon>unclassified sequences</taxon>
        <taxon>metagenomes</taxon>
        <taxon>organismal metagenomes</taxon>
    </lineage>
</organism>